<comment type="cofactor">
    <cofactor evidence="1">
        <name>pantetheine 4'-phosphate</name>
        <dbReference type="ChEBI" id="CHEBI:47942"/>
    </cofactor>
</comment>
<keyword evidence="8" id="KW-1185">Reference proteome</keyword>
<evidence type="ECO:0000256" key="2">
    <source>
        <dbReference type="ARBA" id="ARBA00022450"/>
    </source>
</evidence>
<feature type="domain" description="Carrier" evidence="6">
    <location>
        <begin position="3858"/>
        <end position="3932"/>
    </location>
</feature>
<dbReference type="CDD" id="cd19531">
    <property type="entry name" value="LCL_NRPS-like"/>
    <property type="match status" value="1"/>
</dbReference>
<proteinExistence type="predicted"/>
<dbReference type="InterPro" id="IPR025110">
    <property type="entry name" value="AMP-bd_C"/>
</dbReference>
<dbReference type="SUPFAM" id="SSF52777">
    <property type="entry name" value="CoA-dependent acyltransferases"/>
    <property type="match status" value="8"/>
</dbReference>
<keyword evidence="3" id="KW-0597">Phosphoprotein</keyword>
<dbReference type="CDD" id="cd05931">
    <property type="entry name" value="FAAL"/>
    <property type="match status" value="1"/>
</dbReference>
<reference evidence="7 8" key="1">
    <citation type="journal article" date="2023" name="Int. J. Syst. Evol. Microbiol.">
        <title>Methylocystis iwaonis sp. nov., a type II methane-oxidizing bacterium from surface soil of a rice paddy field in Japan, and emended description of the genus Methylocystis (ex Whittenbury et al. 1970) Bowman et al. 1993.</title>
        <authorList>
            <person name="Kaise H."/>
            <person name="Sawadogo J.B."/>
            <person name="Alam M.S."/>
            <person name="Ueno C."/>
            <person name="Dianou D."/>
            <person name="Shinjo R."/>
            <person name="Asakawa S."/>
        </authorList>
    </citation>
    <scope>NUCLEOTIDE SEQUENCE [LARGE SCALE GENOMIC DNA]</scope>
    <source>
        <strain evidence="7 8">SS37A-Re</strain>
    </source>
</reference>
<evidence type="ECO:0000313" key="7">
    <source>
        <dbReference type="EMBL" id="BDV36399.1"/>
    </source>
</evidence>
<dbReference type="Pfam" id="PF00975">
    <property type="entry name" value="Thioesterase"/>
    <property type="match status" value="1"/>
</dbReference>
<dbReference type="InterPro" id="IPR042099">
    <property type="entry name" value="ANL_N_sf"/>
</dbReference>
<organism evidence="7 8">
    <name type="scientific">Methylocystis iwaonis</name>
    <dbReference type="NCBI Taxonomy" id="2885079"/>
    <lineage>
        <taxon>Bacteria</taxon>
        <taxon>Pseudomonadati</taxon>
        <taxon>Pseudomonadota</taxon>
        <taxon>Alphaproteobacteria</taxon>
        <taxon>Hyphomicrobiales</taxon>
        <taxon>Methylocystaceae</taxon>
        <taxon>Methylocystis</taxon>
    </lineage>
</organism>
<dbReference type="EMBL" id="AP027144">
    <property type="protein sequence ID" value="BDV36399.1"/>
    <property type="molecule type" value="Genomic_DNA"/>
</dbReference>
<feature type="domain" description="Carrier" evidence="6">
    <location>
        <begin position="2776"/>
        <end position="2850"/>
    </location>
</feature>
<dbReference type="Pfam" id="PF00501">
    <property type="entry name" value="AMP-binding"/>
    <property type="match status" value="5"/>
</dbReference>
<dbReference type="InterPro" id="IPR029058">
    <property type="entry name" value="AB_hydrolase_fold"/>
</dbReference>
<evidence type="ECO:0000256" key="4">
    <source>
        <dbReference type="ARBA" id="ARBA00022832"/>
    </source>
</evidence>
<dbReference type="InterPro" id="IPR036736">
    <property type="entry name" value="ACP-like_sf"/>
</dbReference>
<dbReference type="InterPro" id="IPR001242">
    <property type="entry name" value="Condensation_dom"/>
</dbReference>
<dbReference type="PROSITE" id="PS50075">
    <property type="entry name" value="CARRIER"/>
    <property type="match status" value="4"/>
</dbReference>
<dbReference type="InterPro" id="IPR020806">
    <property type="entry name" value="PKS_PP-bd"/>
</dbReference>
<dbReference type="SUPFAM" id="SSF53474">
    <property type="entry name" value="alpha/beta-Hydrolases"/>
    <property type="match status" value="1"/>
</dbReference>
<gene>
    <name evidence="7" type="ORF">SS37A_39290</name>
</gene>
<dbReference type="SMART" id="SM00823">
    <property type="entry name" value="PKS_PP"/>
    <property type="match status" value="5"/>
</dbReference>
<dbReference type="Gene3D" id="1.10.1200.10">
    <property type="entry name" value="ACP-like"/>
    <property type="match status" value="4"/>
</dbReference>
<dbReference type="Gene3D" id="3.30.300.30">
    <property type="match status" value="5"/>
</dbReference>
<dbReference type="InterPro" id="IPR045851">
    <property type="entry name" value="AMP-bd_C_sf"/>
</dbReference>
<keyword evidence="2" id="KW-0596">Phosphopantetheine</keyword>
<geneLocation type="plasmid" evidence="7 8">
    <name>pSS37A-Re-2</name>
</geneLocation>
<dbReference type="NCBIfam" id="NF003417">
    <property type="entry name" value="PRK04813.1"/>
    <property type="match status" value="5"/>
</dbReference>
<dbReference type="Gene3D" id="3.30.559.30">
    <property type="entry name" value="Nonribosomal peptide synthetase, condensation domain"/>
    <property type="match status" value="4"/>
</dbReference>
<dbReference type="Pfam" id="PF00550">
    <property type="entry name" value="PP-binding"/>
    <property type="match status" value="4"/>
</dbReference>
<dbReference type="CDD" id="cd05930">
    <property type="entry name" value="A_NRPS"/>
    <property type="match status" value="2"/>
</dbReference>
<dbReference type="InterPro" id="IPR023213">
    <property type="entry name" value="CAT-like_dom_sf"/>
</dbReference>
<evidence type="ECO:0000259" key="6">
    <source>
        <dbReference type="PROSITE" id="PS50075"/>
    </source>
</evidence>
<feature type="domain" description="Carrier" evidence="6">
    <location>
        <begin position="1682"/>
        <end position="1756"/>
    </location>
</feature>
<dbReference type="InterPro" id="IPR010071">
    <property type="entry name" value="AA_adenyl_dom"/>
</dbReference>
<evidence type="ECO:0000313" key="8">
    <source>
        <dbReference type="Proteomes" id="UP001317629"/>
    </source>
</evidence>
<dbReference type="SUPFAM" id="SSF47336">
    <property type="entry name" value="ACP-like"/>
    <property type="match status" value="5"/>
</dbReference>
<dbReference type="Gene3D" id="3.40.50.980">
    <property type="match status" value="6"/>
</dbReference>
<dbReference type="Pfam" id="PF00668">
    <property type="entry name" value="Condensation"/>
    <property type="match status" value="4"/>
</dbReference>
<protein>
    <recommendedName>
        <fullName evidence="6">Carrier domain-containing protein</fullName>
    </recommendedName>
</protein>
<name>A0ABM8EEE6_9HYPH</name>
<keyword evidence="7" id="KW-0614">Plasmid</keyword>
<dbReference type="NCBIfam" id="TIGR01733">
    <property type="entry name" value="AA-adenyl-dom"/>
    <property type="match status" value="4"/>
</dbReference>
<dbReference type="PROSITE" id="PS00012">
    <property type="entry name" value="PHOSPHOPANTETHEINE"/>
    <property type="match status" value="4"/>
</dbReference>
<dbReference type="SUPFAM" id="SSF56801">
    <property type="entry name" value="Acetyl-CoA synthetase-like"/>
    <property type="match status" value="5"/>
</dbReference>
<evidence type="ECO:0000256" key="5">
    <source>
        <dbReference type="ARBA" id="ARBA00023098"/>
    </source>
</evidence>
<dbReference type="Gene3D" id="3.40.50.1820">
    <property type="entry name" value="alpha/beta hydrolase"/>
    <property type="match status" value="1"/>
</dbReference>
<dbReference type="Gene3D" id="3.30.559.10">
    <property type="entry name" value="Chloramphenicol acetyltransferase-like domain"/>
    <property type="match status" value="4"/>
</dbReference>
<dbReference type="InterPro" id="IPR001031">
    <property type="entry name" value="Thioesterase"/>
</dbReference>
<dbReference type="PANTHER" id="PTHR45527:SF1">
    <property type="entry name" value="FATTY ACID SYNTHASE"/>
    <property type="match status" value="1"/>
</dbReference>
<dbReference type="PANTHER" id="PTHR45527">
    <property type="entry name" value="NONRIBOSOMAL PEPTIDE SYNTHETASE"/>
    <property type="match status" value="1"/>
</dbReference>
<dbReference type="InterPro" id="IPR020845">
    <property type="entry name" value="AMP-binding_CS"/>
</dbReference>
<accession>A0ABM8EEE6</accession>
<feature type="domain" description="Carrier" evidence="6">
    <location>
        <begin position="4927"/>
        <end position="5002"/>
    </location>
</feature>
<dbReference type="InterPro" id="IPR006162">
    <property type="entry name" value="Ppantetheine_attach_site"/>
</dbReference>
<dbReference type="Gene3D" id="2.30.38.10">
    <property type="entry name" value="Luciferase, Domain 3"/>
    <property type="match status" value="3"/>
</dbReference>
<keyword evidence="4" id="KW-0276">Fatty acid metabolism</keyword>
<dbReference type="InterPro" id="IPR009081">
    <property type="entry name" value="PP-bd_ACP"/>
</dbReference>
<keyword evidence="5" id="KW-0443">Lipid metabolism</keyword>
<dbReference type="CDD" id="cd19544">
    <property type="entry name" value="E-C_NRPS"/>
    <property type="match status" value="2"/>
</dbReference>
<dbReference type="InterPro" id="IPR040097">
    <property type="entry name" value="FAAL/FAAC"/>
</dbReference>
<dbReference type="CDD" id="cd17646">
    <property type="entry name" value="A_NRPS_AB3403-like"/>
    <property type="match status" value="1"/>
</dbReference>
<dbReference type="InterPro" id="IPR000873">
    <property type="entry name" value="AMP-dep_synth/lig_dom"/>
</dbReference>
<evidence type="ECO:0000256" key="3">
    <source>
        <dbReference type="ARBA" id="ARBA00022553"/>
    </source>
</evidence>
<dbReference type="Proteomes" id="UP001317629">
    <property type="component" value="Plasmid pSS37A-Re-2"/>
</dbReference>
<sequence>MTFSFEASSKQLSPYAADNLVDLLKARAVEQASKLAYVFLEDGEREGDRLGYADLDRRARAIAARLTSLGLRGERVLLLYPQGLPYIEAFFGCLYAGVVAVPAYPPSGRHIQRLQSIFRDATPSMILTTAALRDRFETEAQSSLSAIACGWAATDEIAVEEAESWDGYTPDPNQIAFLQYTSGSTGDPRGVMITHANLLSNEELIKKSFAHDDLCDLVGWLPLYHDMGLIGNVLQPLYVGATAYLMSPMAFLEKPVRWLKAISKYRAHTSGGPNFAYDLCVRKVKEEGKKELDLSCWRIAFSGAEPVRASTLDRFSAAFADVGFSRTSFFPCYGLAEATLVVTAPRRGELAPVLKVDRQALESLNVAPSDSLKSVDIVGCGHVWSGTHVEVVHPESFVRCSENKIGEIWVKGPGVAKGYWQRPEETARTFEATIHGDEGRQYLRTGDLGFFSGGDCFISGRLKDLIIVAGRNFYPQDIESVIEERTPGVRPGCSVAFSFTQDDQEALAVILEPDRSIAGALEKGGAQDFFARIRSCVVEAVDIEPSVIALILTGSLPKTSSGKVRRSECRRRFLAGELKLLARSARLALAAGAGVEPPAWSPEAFIAKALPHLPRDQQVEALTRLLITSAAALLKTPESMIVPSATLPGAGLSSIRSIELKHRLDATLRIESPIGLLLSDSPISSVASALADCLSSVPTETEASPSPFSQKAALSRAQSAMWTIHHLDPESNAYNLHLALELKGELSGAQISSALRDVVQRHAQLRSVYAPAPLGAVQKALPSDASNAWLTQENADDVSDADLQRAMAAQARKPFDLERSPPLRVTVYNRPGRPTMALFVAHHIAIDLWSLLLLLKQLDVALRSDAGSDLTIAEDYSDFVAREQEFLSSRAAEADWAFWSKRLEGPLPVLALPERKATQGAPDYSGGSVPLRLDAGTTRRLEVLARKNGASLHTLLASIYFVLLHRLTGQTDLIVGTPTSGRLDRRSARLIGNCVNPVPIRLALDGSDRFTDVLRRARMEMREVLEHQLMPFPVIVERLQPERDGGHLPIYQTWFVLQEANADLPAEYAALALGEAGASVSLGAGEARTVKLLDRVELFDLKVMGARLGDELLLSFQYRTQAFDAGIVERFARYFKALTDEICRDPDGAIARYRLLDDAERQQILVDWNATADDFPRNLALHQLFEAQAARAPHALALAFEGQTLTYGELNAKANQLAHGLRRLGVGAEATIGLCLHRSIEMVVGIIGVLKAGAAYLPLDPDNPDERLAFIIDDAAPALVLTSTALKPRLPGEVYALALDGDWASFASEGGYNLEAIARPLNLAYVIYTSGSTGKPKGVGMAHQAIVNRLHWMQKRYGLSEADAVLQKTPFGFDVSVWEFFWALSTGARLILLSPDAHRDPYQVLQAINRYGVTTLHFVPSMLQAFLSAVDLRDAPSLQRVFCSGEELSATLVKSFQTASNCELHNLYGPTEAAIDVSAHQCSPCEGHRIPIGRPVSNVSLYVLDSNLEPTAIGVAGDLYIGGVCLARGYLRRPDLTADRFVPSPFDQPGGRLYRTGDVARYRANGEIEYLGRSDHQVKVRGFRIELGEIEAALSALDNVAQAVAVVPPAHGGGRVIVAYVTGAGVDVDQIRMGLQRCLPEYMIPHFIVALDEMPLSRNGKIDRKALPAHRAVASSAGEYVAPASREEEAVVEAFADALGLERVGAHDGFFRLGGDSIRAIQVAARLRQAGYEVTPRQLFERQTAVALAPALRRLGDADAQVENDRRALQALAPNFALAELNPEEIAGLRLEFGDVEDAYPLTPMQEGMYFHALSHSGTGLYHMQERYEIKGALDIPKFAEAWQCVVDRHPNLRTSFRAAANGRVHQIVLGRARLDVTVDAIDHLSADEQDAYVDDQLKAERAEGFDLSQAPLVRIRIIRLSADRHICVRSFHHIIMDDWCTSPLLLDMRQHYAAALRGEAPHTAPAGRFHDYIAWLRIRDVAAAEKFWRSYLEGFSEPTPLVGATVPSQDAAENVADAIVRISPESYENLKTLAQQSQLTVNTFVQGALALLLSVLSGREEVVFGVTVSGRPIDLPGVESTLGLFINGLPLRVKLRRDMKVVDWLRDILSDNLEMRQHEFLSQPAIQRCSAISRADGLLFQHLLTFENAPIDPSLRSEKDVLDIDLLQLRVHTNYPLTFVAIPDGDLTLRLTYDRERFDPAFIETVAERFKRAVEELAAKFDGPLGEVSLLSREEHSTLLEISGGRDFDYGSPLDLVDRFEAQALRKPETVAARCEGVSLNYGELNKRANELAHVLIREGGGPDVIVALLDARGLDFLMMLLAIFKAGGAYLPLDPAHPDGRIAQVLEESRATFLLVGRDMLARGQTIVSGLSDAAQQQQPQLLALEALQNKRGATSNPPRCHSPDNLAFIIYTSGSTGKPKGAMVEHRGMFNNLITKVPALGLTTSDVIAQTASQCFDISVWQFLTALAIGARVEIFPDAISRDPRRLGAEIAARGVTILEAVPSTIRALLDLTFDDEMPLAGLRWLLPCGEAFAPELCRRFMARYPQVRLLNAYGPAECSDDVSYFPIETPPAGDDLSVPIGRPVDNTQIYLLDRWLEPAPAGVASEICIGGVQVGRGYLHRPDLTAAAFTPNPFGPPGSRLYRSGDLGRWRDDGVIDFLGRVDHQVKIRGHRIEPDEVAASLLTHPGVGTATVIARAATPGVYQLVAYVVAQAGAIEIDELRRHLQQTLPDYMIPSAFVFLDALPLTPNGKIDRKALPEPDLDALAARAYVAPRTPTEAALCRIWADVLRLERVGVNDNFFELGGHSLLAMTLIEKMRREGLRSDVRSLFVQPTPAKLAVVVGRESAIVVPPNLIPAGCDAITPEMLTLADLTQAEIDRIVAAVPGGATNVQDIYPLTPLQGGILFHHLMATKGDPYLYPTILAFNSRERLDAFCNALRAVIARHDILRTAVMWDGLREPMQVVWREASLAVEEVSLDWAAGDAAQQLLERFSPRQFRADVRQAPMIRVFWAKDAANDRVVLQLLVHHLVLDHAAQEFLLGEIAAYVVGRADELVPPIPFRNFVAQARLGVSQAEHEAFFNAMLGDVTEPTTPFGLLDVRGDGSGVAEAELDLDPRLSRRLRGAARLLGVSVASLWHLAFAQVLARVSGRNDVVFGTVLFGRMHGGAGADRAIGMFLNTLPIRVRIGQESVGESARGMHDRLTALLRHEHASLALAQRCSGIEAPAPLFSALLNYRHSAHEGASMLASQGLEGATELYWDERTNYPFDVSVDDFGDGFGLNVQTRCSVDPNAVCAYIQAALTGLVTALETAPESPALTIDVLSEAERHKLLVEWNDTAADYPKDGCIHELFEAQVAKTPQAVAVVFEEQSLTYGELNARANQLAHHLRRLGVGPESLVGVSMTPSADFVIAILGILKADGGYVPIDPLYPLERTRYILKDANLKLILASEEVAGSLAHLPDPNVAMGIDSLQLGSLPRSAPPRRANGQNTAYVIYTSGSTGRAKGVPISHSSVVASTSSRSHYYGASVQNFLLISSFAFDSSVAGLFGTLCQGGALHITSEERRRDPRALAQLVAERQITHLLCLPSLFSAFLESLGPHSGSSLQVCIVAGEECKSDLVFRHFSELAHVRLYNEYGPTECSVWSTVHQCESREEKAVSVPIGRPISNTQIYLLDGSLEPVPVGVSGELYIGGAGLARGYLDRPDLTAERFVPNPFGAPGQRLYRTGDLARYRQDGNIEYLGRTDHQVKIRGFRIELGEIEAALGRLEAVREAVALAREDSPGDKRIVAYVVGEGGAEPSVAQLRASLTRDLPDYMVPSAFVFLDALPLTPNGKIDRKALPEPDLDALAARAYVAPRTPIEAALCRIWADVLRLERVGVNDNFFELGGHSLLAMTLIEKMRREGLRSDVRSLFVQPTPAGLAVVVGRESAIVVPPNLIPAGCDAITPEMLTLADLTQAEIDRIVAAVPGGATNVQDIYPLTPLQEGILFHHLMAEKGDPYIVPVLLGFDTQARLEGFCQTLQAVIARHDILRTAVMWEGLREPVQVVLRKAALIIEEVQFGPRAGDVAQQLLERFNPRQFRLDVRKAPMMRVFWAYDTVNDRWLLLLLAHQFIFDHSTFEILKEEAEAQLSGRSDSLPAPTPFRDFVALARLGVSQAEHEAFFNAMLGDVTEPTTPFGLLDVWGDGSGVEEARLDVDLALARRARTAARAFGVSVASLWHLAFAQVLARVSGRNDVVFGTVLFGRMHGGEGADRAIGLFINTLPIRVRVGQESVRDSARLVQDRLTTLLRHEHAPLALAQRCSGIEAPAPLFSALLNYRHSAPETESSTAFEGVTELYAQERTNYPLTLSVDDFGDGFRLEAQTQHPLDPSVVCGYMQTALEGLVAALETAPERPALTIDVLSEAERHQLLVEWNDTAADYPKDSCIHDLFEAQAAKTPEAVAVVFEDQSLTYGDLNARANQLAHHLRRLGVGPETLVGVCVERSLEMIVGLLGVLKAGGAYLPLDPDYPADRLAFMLADARPLLTLTQDHLRQRLPEVARTLRLDADWPSIAANRADNPKNLARPQNLAYVIYTSGSTGKPKGVMVEHKNAVNLLSWSLTEFSHEERSKILFGTSINFDLSVYECFTALSCGSTILLVRDTVELTRVNLQATIINTVPSAAKALLEARSMPESTMTINLAGEPLSADLVERIFGTTRIKYVVNLYGPSETTTYSTWLRMTRDAGFIETIGRPISNTRIYILDALGEPCPIGAYGEIYIGGAGVARGYLNRPDLTAERFVEDPFSGEAGGRMYRTGDLGRWRSDGYIEFLGRNDFQVKIRGFRIELGEIEAALGRLETVRDAVALAQEDAPGDKRIVAYIVGKDGAEPNIEQLRGSLMSGLPDYMIPSAFMFLEALPLTPNGKVDRKALPAPDFDAQGTRAYVAPRTTTEWLLLKEFKNVLGLESIGVDDNFFELGGHSLTAIKLIDGIRRKISGDLPTMAIFQAPTARELAEMISGHQNDNRSLVVPLCKGGENPPIYCIHPAGGSPIRYQAFADSLQGLAPVNGIQSRRIFDDRHIDESIEKMAECYVRQIRDYQPQGPYFLLGWSSAGVTAVAIAEKLEALGKKVAFVGVIDSFLDFPSFGGGVDIANGPTAVLDGFREFAILEGKNPDELLTDEDRKHLLAMSDRLSAKEQVRYIAVWGQERGYWQGVSSELIDFIYTDTVNAIRMICEHDLKKIRAPIHYWAAQQSLKADVTTKSEWSQITQSGLKFQIVAGDHTSIVSDPILHAQIRDALTAIWRGHAADASSAKHEAMLE</sequence>
<dbReference type="PROSITE" id="PS00455">
    <property type="entry name" value="AMP_BINDING"/>
    <property type="match status" value="5"/>
</dbReference>
<evidence type="ECO:0000256" key="1">
    <source>
        <dbReference type="ARBA" id="ARBA00001957"/>
    </source>
</evidence>
<dbReference type="CDD" id="cd19543">
    <property type="entry name" value="DCL_NRPS"/>
    <property type="match status" value="1"/>
</dbReference>
<dbReference type="Pfam" id="PF13193">
    <property type="entry name" value="AMP-binding_C"/>
    <property type="match status" value="4"/>
</dbReference>
<dbReference type="Gene3D" id="3.40.50.12780">
    <property type="entry name" value="N-terminal domain of ligase-like"/>
    <property type="match status" value="2"/>
</dbReference>